<dbReference type="HOGENOM" id="CLU_3136407_0_0_7"/>
<accession>B6JMY6</accession>
<dbReference type="AlphaFoldDB" id="B6JMY6"/>
<dbReference type="EMBL" id="CP001217">
    <property type="protein sequence ID" value="ACJ08264.1"/>
    <property type="molecule type" value="Genomic_DNA"/>
</dbReference>
<reference evidence="2" key="1">
    <citation type="submission" date="2008-10" db="EMBL/GenBank/DDBJ databases">
        <title>The complete genome sequence of Helicobacter pylori strain P12.</title>
        <authorList>
            <person name="Fischer W."/>
            <person name="Windhager L."/>
            <person name="Karnholz A."/>
            <person name="Zeiller M."/>
            <person name="Zimmer R."/>
            <person name="Haas R."/>
        </authorList>
    </citation>
    <scope>NUCLEOTIDE SEQUENCE [LARGE SCALE GENOMIC DNA]</scope>
    <source>
        <strain evidence="2">P12</strain>
    </source>
</reference>
<evidence type="ECO:0000313" key="1">
    <source>
        <dbReference type="EMBL" id="ACJ08264.1"/>
    </source>
</evidence>
<reference evidence="1 2" key="2">
    <citation type="journal article" date="2010" name="Nucleic Acids Res.">
        <title>Strain-specific genes of Helicobacter pylori: genome evolution driven by a novel type IV secretion system and genomic island transfer.</title>
        <authorList>
            <person name="Fischer W."/>
            <person name="Windhager L."/>
            <person name="Rohrer S."/>
            <person name="Zeiller M."/>
            <person name="Karnholz A."/>
            <person name="Hoffmann R."/>
            <person name="Zimmer R."/>
            <person name="Haas R."/>
        </authorList>
    </citation>
    <scope>NUCLEOTIDE SEQUENCE [LARGE SCALE GENOMIC DNA]</scope>
    <source>
        <strain evidence="1 2">P12</strain>
    </source>
</reference>
<dbReference type="Proteomes" id="UP000008198">
    <property type="component" value="Chromosome"/>
</dbReference>
<gene>
    <name evidence="1" type="ordered locus">HPP12_1112</name>
</gene>
<evidence type="ECO:0000313" key="2">
    <source>
        <dbReference type="Proteomes" id="UP000008198"/>
    </source>
</evidence>
<proteinExistence type="predicted"/>
<dbReference type="KEGG" id="hpp:HPP12_1112"/>
<protein>
    <submittedName>
        <fullName evidence="1">Uncharacterized protein</fullName>
    </submittedName>
</protein>
<organism evidence="1 2">
    <name type="scientific">Helicobacter pylori (strain P12)</name>
    <dbReference type="NCBI Taxonomy" id="570508"/>
    <lineage>
        <taxon>Bacteria</taxon>
        <taxon>Pseudomonadati</taxon>
        <taxon>Campylobacterota</taxon>
        <taxon>Epsilonproteobacteria</taxon>
        <taxon>Campylobacterales</taxon>
        <taxon>Helicobacteraceae</taxon>
        <taxon>Helicobacter</taxon>
    </lineage>
</organism>
<sequence length="49" mass="5954">MIVELKRKTFLIKERVEKVDFNPQREFFLINSFKNLGKPLLLKKSFKKN</sequence>
<name>B6JMY6_HELP2</name>